<dbReference type="AlphaFoldDB" id="A0A1D2J2N9"/>
<gene>
    <name evidence="1" type="ORF">ACO22_08142</name>
</gene>
<sequence>MAKWRALGVNGRWVVDYVSDVDLKSDVVKQCSDYAIVNEEEDSVTGPLPKVQSSATEATMHSVKAGDRVLESQVEAGTKDHKLLMSCLAAI</sequence>
<comment type="caution">
    <text evidence="1">The sequence shown here is derived from an EMBL/GenBank/DDBJ whole genome shotgun (WGS) entry which is preliminary data.</text>
</comment>
<dbReference type="VEuPathDB" id="FungiDB:PADG_11883"/>
<name>A0A1D2J2N9_PARBR</name>
<dbReference type="Proteomes" id="UP000242814">
    <property type="component" value="Unassembled WGS sequence"/>
</dbReference>
<evidence type="ECO:0000313" key="2">
    <source>
        <dbReference type="Proteomes" id="UP000242814"/>
    </source>
</evidence>
<reference evidence="1 2" key="1">
    <citation type="submission" date="2016-06" db="EMBL/GenBank/DDBJ databases">
        <authorList>
            <person name="Kjaerup R.B."/>
            <person name="Dalgaard T.S."/>
            <person name="Juul-Madsen H.R."/>
        </authorList>
    </citation>
    <scope>NUCLEOTIDE SEQUENCE [LARGE SCALE GENOMIC DNA]</scope>
    <source>
        <strain evidence="1 2">Pb300</strain>
    </source>
</reference>
<dbReference type="EMBL" id="LZYO01001048">
    <property type="protein sequence ID" value="ODH12561.1"/>
    <property type="molecule type" value="Genomic_DNA"/>
</dbReference>
<organism evidence="1 2">
    <name type="scientific">Paracoccidioides brasiliensis</name>
    <dbReference type="NCBI Taxonomy" id="121759"/>
    <lineage>
        <taxon>Eukaryota</taxon>
        <taxon>Fungi</taxon>
        <taxon>Dikarya</taxon>
        <taxon>Ascomycota</taxon>
        <taxon>Pezizomycotina</taxon>
        <taxon>Eurotiomycetes</taxon>
        <taxon>Eurotiomycetidae</taxon>
        <taxon>Onygenales</taxon>
        <taxon>Ajellomycetaceae</taxon>
        <taxon>Paracoccidioides</taxon>
    </lineage>
</organism>
<accession>A0A1D2J2N9</accession>
<evidence type="ECO:0000313" key="1">
    <source>
        <dbReference type="EMBL" id="ODH12561.1"/>
    </source>
</evidence>
<proteinExistence type="predicted"/>
<protein>
    <submittedName>
        <fullName evidence="1">Uncharacterized protein</fullName>
    </submittedName>
</protein>